<evidence type="ECO:0008006" key="5">
    <source>
        <dbReference type="Google" id="ProtNLM"/>
    </source>
</evidence>
<evidence type="ECO:0000256" key="2">
    <source>
        <dbReference type="SAM" id="Phobius"/>
    </source>
</evidence>
<feature type="transmembrane region" description="Helical" evidence="2">
    <location>
        <begin position="401"/>
        <end position="419"/>
    </location>
</feature>
<dbReference type="PANTHER" id="PTHR37813:SF1">
    <property type="entry name" value="FELS-2 PROPHAGE PROTEIN"/>
    <property type="match status" value="1"/>
</dbReference>
<name>A0ABS3Z7G9_9GAMM</name>
<keyword evidence="1" id="KW-0175">Coiled coil</keyword>
<organism evidence="3 4">
    <name type="scientific">Marinobacterium alkalitolerans</name>
    <dbReference type="NCBI Taxonomy" id="1542925"/>
    <lineage>
        <taxon>Bacteria</taxon>
        <taxon>Pseudomonadati</taxon>
        <taxon>Pseudomonadota</taxon>
        <taxon>Gammaproteobacteria</taxon>
        <taxon>Oceanospirillales</taxon>
        <taxon>Oceanospirillaceae</taxon>
        <taxon>Marinobacterium</taxon>
    </lineage>
</organism>
<comment type="caution">
    <text evidence="3">The sequence shown here is derived from an EMBL/GenBank/DDBJ whole genome shotgun (WGS) entry which is preliminary data.</text>
</comment>
<evidence type="ECO:0000256" key="1">
    <source>
        <dbReference type="SAM" id="Coils"/>
    </source>
</evidence>
<gene>
    <name evidence="3" type="ORF">H9C73_02745</name>
</gene>
<dbReference type="Proteomes" id="UP000810171">
    <property type="component" value="Unassembled WGS sequence"/>
</dbReference>
<dbReference type="RefSeq" id="WP_209286252.1">
    <property type="nucleotide sequence ID" value="NZ_JACVEW010000003.1"/>
</dbReference>
<evidence type="ECO:0000313" key="3">
    <source>
        <dbReference type="EMBL" id="MBP0047642.1"/>
    </source>
</evidence>
<feature type="transmembrane region" description="Helical" evidence="2">
    <location>
        <begin position="431"/>
        <end position="449"/>
    </location>
</feature>
<accession>A0ABS3Z7G9</accession>
<protein>
    <recommendedName>
        <fullName evidence="5">Phage tail tape measure protein</fullName>
    </recommendedName>
</protein>
<keyword evidence="2" id="KW-0472">Membrane</keyword>
<feature type="coiled-coil region" evidence="1">
    <location>
        <begin position="39"/>
        <end position="90"/>
    </location>
</feature>
<sequence>MAKRQRLDATITIGAALQSSVKNRIGFLQAGLRGVGSEIKQVTDRQRELSKQRKVLEKEGKAVDHLDREYEELNQTLERLQRSQKDWQRAAGAGNKVGQRFGQMTGEIGKLARNTSIAVAGTGAVIFGLASSTAELGDQTAKTADKLGIQIGALQELRYAAERSGVSSKTLDTAMQRFTRRMSDAAKGSGPAVKALDELGLSAEALASMTPDEALAVTADAMKGVENQSDRVRLAFALFDSEGVGMVNMLKDGSAGLQQLRKDARATGNVMSDQAFRDAEAFQDAALDVQSVMAGFKNTIGSALMPVVTEMMGKFTTWMRSNRDLVVQFSEKLAAGLRDALPVIGQTVTRLTSTAATIGSVTAKIADLVGGFDNLGIIIGTVFAGKAIFSVGMFAKSIWDFGAALVALAGGFPAVIGGIKAIGLALMANPIGLIIGGIALVAGVLIAKWDVVGPWFSKLWGYVTNVFSTAWEGIKTLLSWTPLGLIINNWGSITSFFSGLLGSVNKVVSTAWTGIKALFNWTPLGIIINNWGGITEWFGGLWNTVTGVVSSAFDLFKQWFNWSPMGQLIGGWGGVTGFFSNLWRSTTGVIDTAWTGIKGLLSWTPLGVIVNHWGGITAWFGRLFDGVTGVIGTAFDSFKQWFNWSPMGQLIGGWGGLTGFFSSIFAGASNAVSAAWEGIKGILSWTPLGMIVSNWGGITDWFGGLWDGIVENARAAFDWIAGKLEWVGNAAAKVKGWFSFGDDDEEKQEAATSVRAERPVSIGDAAALRDAEERFAANTVQVGASAQHAPPDYEERMAKATMGRSRSEYMSQSQPVTNNVTQSNTFNIYQQPGQDVRALAEEIARIQAEQERGALYDAAPA</sequence>
<proteinExistence type="predicted"/>
<keyword evidence="4" id="KW-1185">Reference proteome</keyword>
<dbReference type="EMBL" id="JACVEW010000003">
    <property type="protein sequence ID" value="MBP0047642.1"/>
    <property type="molecule type" value="Genomic_DNA"/>
</dbReference>
<keyword evidence="2" id="KW-0812">Transmembrane</keyword>
<dbReference type="PANTHER" id="PTHR37813">
    <property type="entry name" value="FELS-2 PROPHAGE PROTEIN"/>
    <property type="match status" value="1"/>
</dbReference>
<evidence type="ECO:0000313" key="4">
    <source>
        <dbReference type="Proteomes" id="UP000810171"/>
    </source>
</evidence>
<keyword evidence="2" id="KW-1133">Transmembrane helix</keyword>
<reference evidence="3 4" key="1">
    <citation type="submission" date="2020-09" db="EMBL/GenBank/DDBJ databases">
        <authorList>
            <person name="Tanuku N.R.S."/>
        </authorList>
    </citation>
    <scope>NUCLEOTIDE SEQUENCE [LARGE SCALE GENOMIC DNA]</scope>
    <source>
        <strain evidence="3 4">AK62</strain>
    </source>
</reference>